<keyword evidence="1" id="KW-0812">Transmembrane</keyword>
<gene>
    <name evidence="2" type="ORF">F6W96_03120</name>
</gene>
<proteinExistence type="predicted"/>
<dbReference type="EMBL" id="CP046173">
    <property type="protein sequence ID" value="QIS17445.1"/>
    <property type="molecule type" value="Genomic_DNA"/>
</dbReference>
<evidence type="ECO:0000313" key="2">
    <source>
        <dbReference type="EMBL" id="QIS17445.1"/>
    </source>
</evidence>
<reference evidence="2 3" key="1">
    <citation type="journal article" date="2019" name="ACS Chem. Biol.">
        <title>Identification and Mobilization of a Cryptic Antibiotic Biosynthesis Gene Locus from a Human-Pathogenic Nocardia Isolate.</title>
        <authorList>
            <person name="Herisse M."/>
            <person name="Ishida K."/>
            <person name="Porter J.L."/>
            <person name="Howden B."/>
            <person name="Hertweck C."/>
            <person name="Stinear T.P."/>
            <person name="Pidot S.J."/>
        </authorList>
    </citation>
    <scope>NUCLEOTIDE SEQUENCE [LARGE SCALE GENOMIC DNA]</scope>
    <source>
        <strain evidence="2 3">AUSMDU00012715</strain>
    </source>
</reference>
<dbReference type="Proteomes" id="UP000500953">
    <property type="component" value="Chromosome"/>
</dbReference>
<accession>A0A6G9YVT0</accession>
<evidence type="ECO:0000256" key="1">
    <source>
        <dbReference type="SAM" id="Phobius"/>
    </source>
</evidence>
<dbReference type="RefSeq" id="WP_167484845.1">
    <property type="nucleotide sequence ID" value="NZ_CP046173.1"/>
</dbReference>
<name>A0A6G9YVT0_9NOCA</name>
<evidence type="ECO:0000313" key="3">
    <source>
        <dbReference type="Proteomes" id="UP000500953"/>
    </source>
</evidence>
<protein>
    <submittedName>
        <fullName evidence="2">Uncharacterized protein</fullName>
    </submittedName>
</protein>
<keyword evidence="1" id="KW-0472">Membrane</keyword>
<dbReference type="Pfam" id="PF19650">
    <property type="entry name" value="DUF6153"/>
    <property type="match status" value="1"/>
</dbReference>
<keyword evidence="1" id="KW-1133">Transmembrane helix</keyword>
<dbReference type="InterPro" id="IPR046151">
    <property type="entry name" value="DUF6153"/>
</dbReference>
<dbReference type="AlphaFoldDB" id="A0A6G9YVT0"/>
<feature type="transmembrane region" description="Helical" evidence="1">
    <location>
        <begin position="16"/>
        <end position="36"/>
    </location>
</feature>
<sequence>MVEQRPPRGVSGRVRILGFLVLLFGVAAMHAGVLVIEPCPYPQAGSVDQHAMLMSEGTHEGATAPGPDHHMAHMAMHGCMFVLSMVALATGLVLLYRMAVAVTDGRGAGCGHWRARRARPPPWAVPSLAELSILRI</sequence>
<organism evidence="2 3">
    <name type="scientific">Nocardia terpenica</name>
    <dbReference type="NCBI Taxonomy" id="455432"/>
    <lineage>
        <taxon>Bacteria</taxon>
        <taxon>Bacillati</taxon>
        <taxon>Actinomycetota</taxon>
        <taxon>Actinomycetes</taxon>
        <taxon>Mycobacteriales</taxon>
        <taxon>Nocardiaceae</taxon>
        <taxon>Nocardia</taxon>
    </lineage>
</organism>
<feature type="transmembrane region" description="Helical" evidence="1">
    <location>
        <begin position="74"/>
        <end position="96"/>
    </location>
</feature>